<dbReference type="Proteomes" id="UP000700815">
    <property type="component" value="Unassembled WGS sequence"/>
</dbReference>
<evidence type="ECO:0000313" key="2">
    <source>
        <dbReference type="Proteomes" id="UP000700815"/>
    </source>
</evidence>
<dbReference type="EMBL" id="JAHBBH010000029">
    <property type="protein sequence ID" value="MBW3093155.1"/>
    <property type="molecule type" value="Genomic_DNA"/>
</dbReference>
<reference evidence="1 2" key="1">
    <citation type="submission" date="2021-05" db="EMBL/GenBank/DDBJ databases">
        <title>Phylogenetic classification of ten novel species belonging to the genus Bifidobacterium comprising B. colchicus sp. nov., B. abeli sp. nov., B. bicoloris sp. nov., B. guerezis sp. nov., B. rosaliae sp. nov., B. santillanensis sp. nov., B. argentati sp. nov., B. amazzoni sp. nov., B. pluviali sp. nov., and B. pinnaculum sp. nov.</title>
        <authorList>
            <person name="Lugli G.A."/>
            <person name="Ruiz Garcia L."/>
            <person name="Margolles A."/>
            <person name="Ventura M."/>
        </authorList>
    </citation>
    <scope>NUCLEOTIDE SEQUENCE [LARGE SCALE GENOMIC DNA]</scope>
    <source>
        <strain evidence="1 2">82T10</strain>
    </source>
</reference>
<keyword evidence="2" id="KW-1185">Reference proteome</keyword>
<dbReference type="Pfam" id="PF15979">
    <property type="entry name" value="Glyco_hydro_115"/>
    <property type="match status" value="1"/>
</dbReference>
<organism evidence="1 2">
    <name type="scientific">Bifidobacterium miconis</name>
    <dbReference type="NCBI Taxonomy" id="2834435"/>
    <lineage>
        <taxon>Bacteria</taxon>
        <taxon>Bacillati</taxon>
        <taxon>Actinomycetota</taxon>
        <taxon>Actinomycetes</taxon>
        <taxon>Bifidobacteriales</taxon>
        <taxon>Bifidobacteriaceae</taxon>
        <taxon>Bifidobacterium</taxon>
    </lineage>
</organism>
<protein>
    <submittedName>
        <fullName evidence="1">Glycosyl hydrolase 115 family protein</fullName>
    </submittedName>
</protein>
<dbReference type="PANTHER" id="PTHR37842">
    <property type="match status" value="1"/>
</dbReference>
<sequence>MATDLPANGIVETGPSVRYRGLFINDEERTIDWAKAKYPTEHGTPDVNFYRHVFELTLRLKLNVLWPAMHEGTTAFNTATDDHGTPINAREAAEYGVIMSSSHCENMLRNNVGEWRDWFDAHHDDFDWRGGRFAARSRGESSAVCRWRDAACRLTNTDECGRGVGNMPLWIFPTPRPLLISECPYRDWHGRCIRRWPNRIRSSAGAGRCPDGSGGLPDWCGPCRRRCRG</sequence>
<name>A0ABS6WGL1_9BIFI</name>
<comment type="caution">
    <text evidence="1">The sequence shown here is derived from an EMBL/GenBank/DDBJ whole genome shotgun (WGS) entry which is preliminary data.</text>
</comment>
<dbReference type="InterPro" id="IPR031924">
    <property type="entry name" value="GH115"/>
</dbReference>
<dbReference type="PANTHER" id="PTHR37842:SF2">
    <property type="entry name" value="GYLCOSYL HYDROLASE 115 C-TERMINAL DOMAIN-CONTAINING PROTEIN"/>
    <property type="match status" value="1"/>
</dbReference>
<proteinExistence type="predicted"/>
<evidence type="ECO:0000313" key="1">
    <source>
        <dbReference type="EMBL" id="MBW3093155.1"/>
    </source>
</evidence>
<gene>
    <name evidence="1" type="ORF">KIH79_09535</name>
</gene>
<dbReference type="GO" id="GO:0016787">
    <property type="term" value="F:hydrolase activity"/>
    <property type="evidence" value="ECO:0007669"/>
    <property type="project" value="UniProtKB-KW"/>
</dbReference>
<keyword evidence="1" id="KW-0378">Hydrolase</keyword>
<accession>A0ABS6WGL1</accession>